<proteinExistence type="predicted"/>
<comment type="caution">
    <text evidence="1">The sequence shown here is derived from an EMBL/GenBank/DDBJ whole genome shotgun (WGS) entry which is preliminary data.</text>
</comment>
<evidence type="ECO:0000313" key="2">
    <source>
        <dbReference type="Proteomes" id="UP000234341"/>
    </source>
</evidence>
<dbReference type="AlphaFoldDB" id="A0A2N5CIW1"/>
<protein>
    <submittedName>
        <fullName evidence="1">Uncharacterized protein</fullName>
    </submittedName>
</protein>
<accession>A0A2N5CIW1</accession>
<dbReference type="EMBL" id="PJRP01000001">
    <property type="protein sequence ID" value="PLQ02115.1"/>
    <property type="molecule type" value="Genomic_DNA"/>
</dbReference>
<name>A0A2N5CIW1_9BURK</name>
<sequence length="102" mass="11713">MPAPRGPADSVVRLRRLLDLIEEATGFIAPSLRDALRAATWRRRLDFLLSERGIERYCRRQHVPGALALTPREFRYGFSRIGRGNQPVRVRRVRSSGLFVPD</sequence>
<organism evidence="1 2">
    <name type="scientific">Cupriavidus pauculus</name>
    <dbReference type="NCBI Taxonomy" id="82633"/>
    <lineage>
        <taxon>Bacteria</taxon>
        <taxon>Pseudomonadati</taxon>
        <taxon>Pseudomonadota</taxon>
        <taxon>Betaproteobacteria</taxon>
        <taxon>Burkholderiales</taxon>
        <taxon>Burkholderiaceae</taxon>
        <taxon>Cupriavidus</taxon>
    </lineage>
</organism>
<reference evidence="1 2" key="1">
    <citation type="submission" date="2017-12" db="EMBL/GenBank/DDBJ databases">
        <title>Genome sequence of the active heterotrophic nitrifier-denitrifier, Cupriavidus pauculus UM1.</title>
        <authorList>
            <person name="Putonti C."/>
            <person name="Castignetti D."/>
        </authorList>
    </citation>
    <scope>NUCLEOTIDE SEQUENCE [LARGE SCALE GENOMIC DNA]</scope>
    <source>
        <strain evidence="1 2">UM1</strain>
    </source>
</reference>
<dbReference type="Proteomes" id="UP000234341">
    <property type="component" value="Unassembled WGS sequence"/>
</dbReference>
<gene>
    <name evidence="1" type="ORF">CYJ10_02075</name>
</gene>
<evidence type="ECO:0000313" key="1">
    <source>
        <dbReference type="EMBL" id="PLQ02115.1"/>
    </source>
</evidence>